<protein>
    <submittedName>
        <fullName evidence="1">Uncharacterized protein</fullName>
    </submittedName>
</protein>
<dbReference type="HOGENOM" id="CLU_2930030_0_0_2"/>
<accession>A0A075MT36</accession>
<evidence type="ECO:0000313" key="2">
    <source>
        <dbReference type="Proteomes" id="UP000028194"/>
    </source>
</evidence>
<keyword evidence="2" id="KW-1185">Reference proteome</keyword>
<dbReference type="GeneID" id="41598038"/>
<proteinExistence type="predicted"/>
<dbReference type="STRING" id="1459636.NTE_02322"/>
<sequence>MEKTMKLWVIYLTTPYGKATEIFGVFDSKDKAERARANASSRGHGGARIVERLLNSETLR</sequence>
<dbReference type="Proteomes" id="UP000028194">
    <property type="component" value="Chromosome"/>
</dbReference>
<dbReference type="AlphaFoldDB" id="A0A075MT36"/>
<dbReference type="EMBL" id="CP007174">
    <property type="protein sequence ID" value="AIF84375.1"/>
    <property type="molecule type" value="Genomic_DNA"/>
</dbReference>
<gene>
    <name evidence="1" type="ORF">NTE_02322</name>
</gene>
<name>A0A075MT36_9ARCH</name>
<reference evidence="1 2" key="1">
    <citation type="journal article" date="2014" name="PLoS ONE">
        <title>Genome Sequence of Candidatus Nitrososphaera evergladensis from Group I.1b Enriched from Everglades Soil Reveals Novel Genomic Features of the Ammonia-Oxidizing Archaea.</title>
        <authorList>
            <person name="Zhalnina K.V."/>
            <person name="Dias R."/>
            <person name="Leonard M.T."/>
            <person name="Dorr de Quadros P."/>
            <person name="Camargo F.A."/>
            <person name="Drew J.C."/>
            <person name="Farmerie W.G."/>
            <person name="Daroub S.H."/>
            <person name="Triplett E.W."/>
        </authorList>
    </citation>
    <scope>NUCLEOTIDE SEQUENCE [LARGE SCALE GENOMIC DNA]</scope>
    <source>
        <strain evidence="1 2">SR1</strain>
    </source>
</reference>
<evidence type="ECO:0000313" key="1">
    <source>
        <dbReference type="EMBL" id="AIF84375.1"/>
    </source>
</evidence>
<dbReference type="KEGG" id="nev:NTE_02322"/>
<dbReference type="RefSeq" id="WP_148700956.1">
    <property type="nucleotide sequence ID" value="NZ_CP007174.1"/>
</dbReference>
<organism evidence="1 2">
    <name type="scientific">Candidatus Nitrososphaera evergladensis SR1</name>
    <dbReference type="NCBI Taxonomy" id="1459636"/>
    <lineage>
        <taxon>Archaea</taxon>
        <taxon>Nitrososphaerota</taxon>
        <taxon>Nitrososphaeria</taxon>
        <taxon>Nitrososphaerales</taxon>
        <taxon>Nitrososphaeraceae</taxon>
        <taxon>Nitrososphaera</taxon>
    </lineage>
</organism>